<proteinExistence type="predicted"/>
<dbReference type="EMBL" id="GBXM01058071">
    <property type="protein sequence ID" value="JAH50506.1"/>
    <property type="molecule type" value="Transcribed_RNA"/>
</dbReference>
<name>A0A0E9TA59_ANGAN</name>
<evidence type="ECO:0000313" key="1">
    <source>
        <dbReference type="EMBL" id="JAH50506.1"/>
    </source>
</evidence>
<organism evidence="1">
    <name type="scientific">Anguilla anguilla</name>
    <name type="common">European freshwater eel</name>
    <name type="synonym">Muraena anguilla</name>
    <dbReference type="NCBI Taxonomy" id="7936"/>
    <lineage>
        <taxon>Eukaryota</taxon>
        <taxon>Metazoa</taxon>
        <taxon>Chordata</taxon>
        <taxon>Craniata</taxon>
        <taxon>Vertebrata</taxon>
        <taxon>Euteleostomi</taxon>
        <taxon>Actinopterygii</taxon>
        <taxon>Neopterygii</taxon>
        <taxon>Teleostei</taxon>
        <taxon>Anguilliformes</taxon>
        <taxon>Anguillidae</taxon>
        <taxon>Anguilla</taxon>
    </lineage>
</organism>
<accession>A0A0E9TA59</accession>
<protein>
    <submittedName>
        <fullName evidence="1">Uncharacterized protein</fullName>
    </submittedName>
</protein>
<dbReference type="AlphaFoldDB" id="A0A0E9TA59"/>
<reference evidence="1" key="1">
    <citation type="submission" date="2014-11" db="EMBL/GenBank/DDBJ databases">
        <authorList>
            <person name="Amaro Gonzalez C."/>
        </authorList>
    </citation>
    <scope>NUCLEOTIDE SEQUENCE</scope>
</reference>
<sequence>MMRSVHCSHPVSFGWWRLIKDFLTLSSPLPSPRSS</sequence>
<reference evidence="1" key="2">
    <citation type="journal article" date="2015" name="Fish Shellfish Immunol.">
        <title>Early steps in the European eel (Anguilla anguilla)-Vibrio vulnificus interaction in the gills: Role of the RtxA13 toxin.</title>
        <authorList>
            <person name="Callol A."/>
            <person name="Pajuelo D."/>
            <person name="Ebbesson L."/>
            <person name="Teles M."/>
            <person name="MacKenzie S."/>
            <person name="Amaro C."/>
        </authorList>
    </citation>
    <scope>NUCLEOTIDE SEQUENCE</scope>
</reference>